<dbReference type="EMBL" id="JAPDMZ010000024">
    <property type="protein sequence ID" value="KAK0555722.1"/>
    <property type="molecule type" value="Genomic_DNA"/>
</dbReference>
<keyword evidence="2" id="KW-0472">Membrane</keyword>
<feature type="transmembrane region" description="Helical" evidence="2">
    <location>
        <begin position="447"/>
        <end position="467"/>
    </location>
</feature>
<feature type="compositionally biased region" description="Low complexity" evidence="1">
    <location>
        <begin position="274"/>
        <end position="295"/>
    </location>
</feature>
<protein>
    <submittedName>
        <fullName evidence="3">Uncharacterized protein</fullName>
    </submittedName>
</protein>
<keyword evidence="4" id="KW-1185">Reference proteome</keyword>
<sequence length="587" mass="63158">MVQSLLLPPPIRTSDLSPANDPASSQHKSAALTISPQHSLHLHHHHHHHSLSRSPIDSSHPSSPSSSSVAPISRQDSQPHQQHQHRRHMHSSAYHPPYSPHSGAHPSNHGHKRAWSLSITSSARPYLRAGLDELYDIFSLDSLPSVTTQKSPPEPLLPTCSPIARSSPLHTPTELAPAPQSEIRPGQASSASAQRASPQLRQYHSISSATRLDSVHLSSAAGPGPALASRLDEAHRVSERLRNAIDRSGIADPHAFGLARSRSQNDRGARSSRSRAYTAAELDHSASSSSSADPRLSAAFRRDLSAVEQRSSPLSASSPEIGLRLESDRSGRVSATPQTAACASSGTHAQARHQLTEDIESKKQGQPAKGWTRGTLALALTALSTALFSACAWGVSKDPDVANPSLVGFALAQPTCAILSVIALLGPAQRRLGRSIYAPVASFCARLMRVHVLIQSLVALIAIQNLAATAHAKVRQQRKQAGQLHVNAQEHAHDSNVGSAFAQVQFLALFAAQVALPVALVLLVQYKVARELGQFVLRGQPDQHSAVGEKTTQLAPTSSDFYECFEMSAERKFFWDPYFSSFRSTAF</sequence>
<feature type="compositionally biased region" description="Basic and acidic residues" evidence="1">
    <location>
        <begin position="354"/>
        <end position="363"/>
    </location>
</feature>
<feature type="region of interest" description="Disordered" evidence="1">
    <location>
        <begin position="146"/>
        <end position="201"/>
    </location>
</feature>
<feature type="transmembrane region" description="Helical" evidence="2">
    <location>
        <begin position="504"/>
        <end position="524"/>
    </location>
</feature>
<dbReference type="Proteomes" id="UP001176517">
    <property type="component" value="Unassembled WGS sequence"/>
</dbReference>
<name>A0AAN6JVS9_9BASI</name>
<keyword evidence="2" id="KW-0812">Transmembrane</keyword>
<feature type="region of interest" description="Disordered" evidence="1">
    <location>
        <begin position="256"/>
        <end position="295"/>
    </location>
</feature>
<reference evidence="3" key="1">
    <citation type="journal article" date="2023" name="PhytoFront">
        <title>Draft Genome Resources of Seven Strains of Tilletia horrida, Causal Agent of Kernel Smut of Rice.</title>
        <authorList>
            <person name="Khanal S."/>
            <person name="Antony Babu S."/>
            <person name="Zhou X.G."/>
        </authorList>
    </citation>
    <scope>NUCLEOTIDE SEQUENCE</scope>
    <source>
        <strain evidence="3">TX6</strain>
    </source>
</reference>
<comment type="caution">
    <text evidence="3">The sequence shown here is derived from an EMBL/GenBank/DDBJ whole genome shotgun (WGS) entry which is preliminary data.</text>
</comment>
<feature type="region of interest" description="Disordered" evidence="1">
    <location>
        <begin position="307"/>
        <end position="369"/>
    </location>
</feature>
<gene>
    <name evidence="3" type="ORF">OC846_001593</name>
</gene>
<feature type="compositionally biased region" description="Polar residues" evidence="1">
    <location>
        <begin position="308"/>
        <end position="318"/>
    </location>
</feature>
<feature type="compositionally biased region" description="Low complexity" evidence="1">
    <location>
        <begin position="52"/>
        <end position="81"/>
    </location>
</feature>
<evidence type="ECO:0000313" key="4">
    <source>
        <dbReference type="Proteomes" id="UP001176517"/>
    </source>
</evidence>
<keyword evidence="2" id="KW-1133">Transmembrane helix</keyword>
<proteinExistence type="predicted"/>
<evidence type="ECO:0000256" key="2">
    <source>
        <dbReference type="SAM" id="Phobius"/>
    </source>
</evidence>
<evidence type="ECO:0000256" key="1">
    <source>
        <dbReference type="SAM" id="MobiDB-lite"/>
    </source>
</evidence>
<feature type="compositionally biased region" description="Polar residues" evidence="1">
    <location>
        <begin position="333"/>
        <end position="348"/>
    </location>
</feature>
<accession>A0AAN6JVS9</accession>
<feature type="transmembrane region" description="Helical" evidence="2">
    <location>
        <begin position="407"/>
        <end position="426"/>
    </location>
</feature>
<organism evidence="3 4">
    <name type="scientific">Tilletia horrida</name>
    <dbReference type="NCBI Taxonomy" id="155126"/>
    <lineage>
        <taxon>Eukaryota</taxon>
        <taxon>Fungi</taxon>
        <taxon>Dikarya</taxon>
        <taxon>Basidiomycota</taxon>
        <taxon>Ustilaginomycotina</taxon>
        <taxon>Exobasidiomycetes</taxon>
        <taxon>Tilletiales</taxon>
        <taxon>Tilletiaceae</taxon>
        <taxon>Tilletia</taxon>
    </lineage>
</organism>
<evidence type="ECO:0000313" key="3">
    <source>
        <dbReference type="EMBL" id="KAK0555722.1"/>
    </source>
</evidence>
<feature type="transmembrane region" description="Helical" evidence="2">
    <location>
        <begin position="376"/>
        <end position="395"/>
    </location>
</feature>
<dbReference type="AlphaFoldDB" id="A0AAN6JVS9"/>
<feature type="compositionally biased region" description="Low complexity" evidence="1">
    <location>
        <begin position="91"/>
        <end position="102"/>
    </location>
</feature>
<feature type="compositionally biased region" description="Low complexity" evidence="1">
    <location>
        <begin position="187"/>
        <end position="201"/>
    </location>
</feature>
<feature type="compositionally biased region" description="Basic residues" evidence="1">
    <location>
        <begin position="40"/>
        <end position="51"/>
    </location>
</feature>
<feature type="compositionally biased region" description="Polar residues" evidence="1">
    <location>
        <begin position="14"/>
        <end position="37"/>
    </location>
</feature>
<feature type="region of interest" description="Disordered" evidence="1">
    <location>
        <begin position="1"/>
        <end position="112"/>
    </location>
</feature>